<evidence type="ECO:0000259" key="2">
    <source>
        <dbReference type="PROSITE" id="PS50965"/>
    </source>
</evidence>
<dbReference type="PROSITE" id="PS50965">
    <property type="entry name" value="NERD"/>
    <property type="match status" value="1"/>
</dbReference>
<evidence type="ECO:0000256" key="1">
    <source>
        <dbReference type="SAM" id="Phobius"/>
    </source>
</evidence>
<comment type="caution">
    <text evidence="3">The sequence shown here is derived from an EMBL/GenBank/DDBJ whole genome shotgun (WGS) entry which is preliminary data.</text>
</comment>
<dbReference type="InterPro" id="IPR011528">
    <property type="entry name" value="NERD"/>
</dbReference>
<sequence length="258" mass="27999">MARRGAEQPHQAGASLRVQYEDGRREWATRQRRSVWLSALWWGPAAVLFGLLAGIGTRYALFGLLITALVMAAVIDVGFRHPQSLDRLRDRANAEAGTARELRLLALRGGAHNLHDRFYASTSGTSFEVEHLVVSPRGVFLIDSKEWHGFDVRLLGLDLFVNHVKQDGAMAAMRAAATELGEALTQVAGGNEEVGVVDVTSVLAVHAEGITGTPRVVYGVIVVRPEQLPELLRSAYPRWSAATTAHIAGAAESLLPPR</sequence>
<protein>
    <submittedName>
        <fullName evidence="3">NERD domain-containing protein</fullName>
    </submittedName>
</protein>
<accession>A0A941EGF4</accession>
<dbReference type="AlphaFoldDB" id="A0A941EGF4"/>
<feature type="domain" description="NERD" evidence="2">
    <location>
        <begin position="90"/>
        <end position="197"/>
    </location>
</feature>
<feature type="transmembrane region" description="Helical" evidence="1">
    <location>
        <begin position="34"/>
        <end position="53"/>
    </location>
</feature>
<keyword evidence="1" id="KW-0812">Transmembrane</keyword>
<gene>
    <name evidence="3" type="ORF">KDK95_20185</name>
</gene>
<organism evidence="3 4">
    <name type="scientific">Actinospica acidithermotolerans</name>
    <dbReference type="NCBI Taxonomy" id="2828514"/>
    <lineage>
        <taxon>Bacteria</taxon>
        <taxon>Bacillati</taxon>
        <taxon>Actinomycetota</taxon>
        <taxon>Actinomycetes</taxon>
        <taxon>Catenulisporales</taxon>
        <taxon>Actinospicaceae</taxon>
        <taxon>Actinospica</taxon>
    </lineage>
</organism>
<keyword evidence="4" id="KW-1185">Reference proteome</keyword>
<dbReference type="EMBL" id="JAGSOH010000061">
    <property type="protein sequence ID" value="MBR7828639.1"/>
    <property type="molecule type" value="Genomic_DNA"/>
</dbReference>
<dbReference type="Pfam" id="PF08378">
    <property type="entry name" value="NERD"/>
    <property type="match status" value="1"/>
</dbReference>
<name>A0A941EGF4_9ACTN</name>
<keyword evidence="1" id="KW-0472">Membrane</keyword>
<dbReference type="Proteomes" id="UP000676325">
    <property type="component" value="Unassembled WGS sequence"/>
</dbReference>
<reference evidence="3" key="1">
    <citation type="submission" date="2021-04" db="EMBL/GenBank/DDBJ databases">
        <title>Genome based classification of Actinospica acidithermotolerans sp. nov., an actinobacterium isolated from an Indonesian hot spring.</title>
        <authorList>
            <person name="Kusuma A.B."/>
            <person name="Putra K.E."/>
            <person name="Nafisah S."/>
            <person name="Loh J."/>
            <person name="Nouioui I."/>
            <person name="Goodfellow M."/>
        </authorList>
    </citation>
    <scope>NUCLEOTIDE SEQUENCE</scope>
    <source>
        <strain evidence="3">MGRD01-02</strain>
    </source>
</reference>
<evidence type="ECO:0000313" key="4">
    <source>
        <dbReference type="Proteomes" id="UP000676325"/>
    </source>
</evidence>
<keyword evidence="1" id="KW-1133">Transmembrane helix</keyword>
<evidence type="ECO:0000313" key="3">
    <source>
        <dbReference type="EMBL" id="MBR7828639.1"/>
    </source>
</evidence>
<feature type="transmembrane region" description="Helical" evidence="1">
    <location>
        <begin position="59"/>
        <end position="79"/>
    </location>
</feature>
<dbReference type="RefSeq" id="WP_212519774.1">
    <property type="nucleotide sequence ID" value="NZ_JAGSOH010000061.1"/>
</dbReference>
<proteinExistence type="predicted"/>